<evidence type="ECO:0000259" key="2">
    <source>
        <dbReference type="Pfam" id="PF18043"/>
    </source>
</evidence>
<protein>
    <recommendedName>
        <fullName evidence="5">RNA ligase (ATP)</fullName>
    </recommendedName>
</protein>
<dbReference type="KEGG" id="uam:UABAM_05282"/>
<evidence type="ECO:0000313" key="3">
    <source>
        <dbReference type="EMBL" id="BBM86880.1"/>
    </source>
</evidence>
<dbReference type="AlphaFoldDB" id="A0A5S9ITJ1"/>
<dbReference type="Pfam" id="PF18043">
    <property type="entry name" value="T4_Rnl2_C"/>
    <property type="match status" value="1"/>
</dbReference>
<dbReference type="Gene3D" id="1.10.10.1810">
    <property type="entry name" value="RNA ligase"/>
    <property type="match status" value="1"/>
</dbReference>
<accession>A0A5S9ITJ1</accession>
<dbReference type="Pfam" id="PF09414">
    <property type="entry name" value="RNA_ligase"/>
    <property type="match status" value="1"/>
</dbReference>
<evidence type="ECO:0000313" key="4">
    <source>
        <dbReference type="Proteomes" id="UP000326354"/>
    </source>
</evidence>
<dbReference type="RefSeq" id="WP_151970916.1">
    <property type="nucleotide sequence ID" value="NZ_AP019860.1"/>
</dbReference>
<evidence type="ECO:0008006" key="5">
    <source>
        <dbReference type="Google" id="ProtNLM"/>
    </source>
</evidence>
<keyword evidence="4" id="KW-1185">Reference proteome</keyword>
<dbReference type="Gene3D" id="3.30.470.30">
    <property type="entry name" value="DNA ligase/mRNA capping enzyme"/>
    <property type="match status" value="1"/>
</dbReference>
<feature type="domain" description="RNA ligase 2 C-terminal" evidence="2">
    <location>
        <begin position="236"/>
        <end position="315"/>
    </location>
</feature>
<dbReference type="Gene3D" id="3.30.1490.70">
    <property type="match status" value="1"/>
</dbReference>
<dbReference type="EMBL" id="AP019860">
    <property type="protein sequence ID" value="BBM86880.1"/>
    <property type="molecule type" value="Genomic_DNA"/>
</dbReference>
<dbReference type="SUPFAM" id="SSF56091">
    <property type="entry name" value="DNA ligase/mRNA capping enzyme, catalytic domain"/>
    <property type="match status" value="1"/>
</dbReference>
<gene>
    <name evidence="3" type="ORF">UABAM_05282</name>
</gene>
<dbReference type="InterPro" id="IPR040609">
    <property type="entry name" value="Rnl2_C"/>
</dbReference>
<dbReference type="InterPro" id="IPR021122">
    <property type="entry name" value="RNA_ligase_dom_REL/Rnl2"/>
</dbReference>
<feature type="domain" description="RNA ligase" evidence="1">
    <location>
        <begin position="30"/>
        <end position="218"/>
    </location>
</feature>
<dbReference type="InterPro" id="IPR041948">
    <property type="entry name" value="Rnl1/2_C_sf"/>
</dbReference>
<proteinExistence type="predicted"/>
<dbReference type="Proteomes" id="UP000326354">
    <property type="component" value="Chromosome"/>
</dbReference>
<reference evidence="3 4" key="1">
    <citation type="submission" date="2019-08" db="EMBL/GenBank/DDBJ databases">
        <title>Complete genome sequence of Candidatus Uab amorphum.</title>
        <authorList>
            <person name="Shiratori T."/>
            <person name="Suzuki S."/>
            <person name="Kakizawa Y."/>
            <person name="Ishida K."/>
        </authorList>
    </citation>
    <scope>NUCLEOTIDE SEQUENCE [LARGE SCALE GENOMIC DNA]</scope>
    <source>
        <strain evidence="3 4">SRT547</strain>
    </source>
</reference>
<sequence length="330" mass="38297">MEFKHYKSIQNTSSQKYINKLVTQRRTSGSFIVQEKIHGANFSLWCDGKEVKYGRRKGFTEKGDFYDYSAIQQDCQEKVTRLYNILQEKGITQVAVFGELFGGFYPHPSTTEDKEVPIIQQKIYYSPHLQFCAFDILADEQFISVRESNKLFAEVGFFYAKTLFSGSFEECMKYPNFFPTTIPASLGLPEMEDNICEGVIIRSDDRSFFSTFQRVVLKNKNERWEEKKIVKVDEVDLSEEANTLLGELLSCVTANRLRNVISKIEQISENSFGTLMKELSRDVWDEFNKTYQLDFEKLDKFSQKKLRKQTNTACAALITENFTDIVANKF</sequence>
<evidence type="ECO:0000259" key="1">
    <source>
        <dbReference type="Pfam" id="PF09414"/>
    </source>
</evidence>
<organism evidence="3 4">
    <name type="scientific">Uabimicrobium amorphum</name>
    <dbReference type="NCBI Taxonomy" id="2596890"/>
    <lineage>
        <taxon>Bacteria</taxon>
        <taxon>Pseudomonadati</taxon>
        <taxon>Planctomycetota</taxon>
        <taxon>Candidatus Uabimicrobiia</taxon>
        <taxon>Candidatus Uabimicrobiales</taxon>
        <taxon>Candidatus Uabimicrobiaceae</taxon>
        <taxon>Candidatus Uabimicrobium</taxon>
    </lineage>
</organism>
<dbReference type="OrthoDB" id="1060685at2"/>
<name>A0A5S9ITJ1_UABAM</name>